<evidence type="ECO:0000256" key="5">
    <source>
        <dbReference type="ARBA" id="ARBA00022692"/>
    </source>
</evidence>
<sequence>MPSLIPFILIISILLRFIIPTLLPNLSQLLDQSPIFSTPINSYRTLKEAVFLATNSLNPYKQGEIIHHPPILLEVFKHLQSPTLINLFFALVDTLFGLQLIKLNQQLSKKDSKHTYFPSYIIAAFYTFNPLALLATFAKSTYLINNLVIITLLNSLLSNPFSLFPYFLLALSTSLTYYSWYFIVPLLAYSSRQATNHHLPSSPIIVKGIIAFLSSLSLLTFINYKLSASSFNFIQLVYGTIVSFKKITPNLGLWWYFFTEIFEFFSAFYTAIFNLYSFIFIVPMTMRFIGPSTSTTADALFAIWCEIGFVNFSRAYPTITDLNLYFSLSMLFKPLYRKLKFPTAVSNLAMFTALLLLPVFYYVWMGFNSGNANFFYAMGLVHNLIQVLMLTDFIWSKLQIEYYDTHEIDIDKVNLKLTQI</sequence>
<proteinExistence type="inferred from homology"/>
<dbReference type="Pfam" id="PF06728">
    <property type="entry name" value="PIG-U"/>
    <property type="match status" value="1"/>
</dbReference>
<dbReference type="FunCoup" id="A0A448YTD3">
    <property type="interactions" value="658"/>
</dbReference>
<dbReference type="PANTHER" id="PTHR13121:SF0">
    <property type="entry name" value="PHOSPHATIDYLINOSITOL GLYCAN ANCHOR BIOSYNTHESIS CLASS U PROTEIN"/>
    <property type="match status" value="1"/>
</dbReference>
<feature type="transmembrane region" description="Helical" evidence="9">
    <location>
        <begin position="140"/>
        <end position="157"/>
    </location>
</feature>
<accession>A0A448YTD3</accession>
<evidence type="ECO:0000256" key="3">
    <source>
        <dbReference type="ARBA" id="ARBA00010026"/>
    </source>
</evidence>
<keyword evidence="5 9" id="KW-0812">Transmembrane</keyword>
<keyword evidence="4" id="KW-0337">GPI-anchor biosynthesis</keyword>
<evidence type="ECO:0000256" key="4">
    <source>
        <dbReference type="ARBA" id="ARBA00022502"/>
    </source>
</evidence>
<evidence type="ECO:0000256" key="7">
    <source>
        <dbReference type="ARBA" id="ARBA00022989"/>
    </source>
</evidence>
<dbReference type="PANTHER" id="PTHR13121">
    <property type="entry name" value="GPI TRANSAMIDASE COMPONENT PIG-U"/>
    <property type="match status" value="1"/>
</dbReference>
<name>A0A448YTD3_BRENA</name>
<dbReference type="EMBL" id="CAACVR010000075">
    <property type="protein sequence ID" value="VEU24184.1"/>
    <property type="molecule type" value="Genomic_DNA"/>
</dbReference>
<dbReference type="GO" id="GO:0016255">
    <property type="term" value="P:attachment of GPI anchor to protein"/>
    <property type="evidence" value="ECO:0007669"/>
    <property type="project" value="InterPro"/>
</dbReference>
<feature type="transmembrane region" description="Helical" evidence="9">
    <location>
        <begin position="341"/>
        <end position="362"/>
    </location>
</feature>
<evidence type="ECO:0000256" key="6">
    <source>
        <dbReference type="ARBA" id="ARBA00022824"/>
    </source>
</evidence>
<gene>
    <name evidence="10" type="ORF">BRENAR_LOCUS4912</name>
</gene>
<feature type="transmembrane region" description="Helical" evidence="9">
    <location>
        <begin position="164"/>
        <end position="184"/>
    </location>
</feature>
<dbReference type="Proteomes" id="UP000290900">
    <property type="component" value="Unassembled WGS sequence"/>
</dbReference>
<comment type="subcellular location">
    <subcellularLocation>
        <location evidence="1">Endoplasmic reticulum membrane</location>
        <topology evidence="1">Multi-pass membrane protein</topology>
    </subcellularLocation>
</comment>
<comment type="pathway">
    <text evidence="2">Glycolipid biosynthesis; glycosylphosphatidylinositol-anchor biosynthesis.</text>
</comment>
<dbReference type="GO" id="GO:0006506">
    <property type="term" value="P:GPI anchor biosynthetic process"/>
    <property type="evidence" value="ECO:0007669"/>
    <property type="project" value="UniProtKB-UniPathway"/>
</dbReference>
<dbReference type="AlphaFoldDB" id="A0A448YTD3"/>
<reference evidence="10 11" key="1">
    <citation type="submission" date="2018-12" db="EMBL/GenBank/DDBJ databases">
        <authorList>
            <person name="Tiukova I."/>
            <person name="Dainat J."/>
        </authorList>
    </citation>
    <scope>NUCLEOTIDE SEQUENCE [LARGE SCALE GENOMIC DNA]</scope>
</reference>
<feature type="transmembrane region" description="Helical" evidence="9">
    <location>
        <begin position="84"/>
        <end position="103"/>
    </location>
</feature>
<keyword evidence="7 9" id="KW-1133">Transmembrane helix</keyword>
<dbReference type="InParanoid" id="A0A448YTD3"/>
<dbReference type="InterPro" id="IPR009600">
    <property type="entry name" value="PIG-U"/>
</dbReference>
<dbReference type="GO" id="GO:0042765">
    <property type="term" value="C:GPI-anchor transamidase complex"/>
    <property type="evidence" value="ECO:0007669"/>
    <property type="project" value="InterPro"/>
</dbReference>
<evidence type="ECO:0000256" key="8">
    <source>
        <dbReference type="ARBA" id="ARBA00023136"/>
    </source>
</evidence>
<evidence type="ECO:0000313" key="11">
    <source>
        <dbReference type="Proteomes" id="UP000290900"/>
    </source>
</evidence>
<dbReference type="STRING" id="13370.A0A448YTD3"/>
<evidence type="ECO:0000256" key="2">
    <source>
        <dbReference type="ARBA" id="ARBA00004687"/>
    </source>
</evidence>
<feature type="transmembrane region" description="Helical" evidence="9">
    <location>
        <begin position="264"/>
        <end position="282"/>
    </location>
</feature>
<keyword evidence="11" id="KW-1185">Reference proteome</keyword>
<feature type="transmembrane region" description="Helical" evidence="9">
    <location>
        <begin position="374"/>
        <end position="395"/>
    </location>
</feature>
<feature type="transmembrane region" description="Helical" evidence="9">
    <location>
        <begin position="115"/>
        <end position="134"/>
    </location>
</feature>
<keyword evidence="8 9" id="KW-0472">Membrane</keyword>
<dbReference type="OrthoDB" id="549017at2759"/>
<evidence type="ECO:0000313" key="10">
    <source>
        <dbReference type="EMBL" id="VEU24184.1"/>
    </source>
</evidence>
<keyword evidence="6" id="KW-0256">Endoplasmic reticulum</keyword>
<organism evidence="10 11">
    <name type="scientific">Brettanomyces naardenensis</name>
    <name type="common">Yeast</name>
    <dbReference type="NCBI Taxonomy" id="13370"/>
    <lineage>
        <taxon>Eukaryota</taxon>
        <taxon>Fungi</taxon>
        <taxon>Dikarya</taxon>
        <taxon>Ascomycota</taxon>
        <taxon>Saccharomycotina</taxon>
        <taxon>Pichiomycetes</taxon>
        <taxon>Pichiales</taxon>
        <taxon>Pichiaceae</taxon>
        <taxon>Brettanomyces</taxon>
    </lineage>
</organism>
<comment type="similarity">
    <text evidence="3">Belongs to the PIGU family.</text>
</comment>
<evidence type="ECO:0000256" key="9">
    <source>
        <dbReference type="SAM" id="Phobius"/>
    </source>
</evidence>
<dbReference type="UniPathway" id="UPA00196"/>
<evidence type="ECO:0000256" key="1">
    <source>
        <dbReference type="ARBA" id="ARBA00004477"/>
    </source>
</evidence>
<feature type="transmembrane region" description="Helical" evidence="9">
    <location>
        <begin position="204"/>
        <end position="224"/>
    </location>
</feature>
<protein>
    <submittedName>
        <fullName evidence="10">DEKNAAC105308</fullName>
    </submittedName>
</protein>
<feature type="transmembrane region" description="Helical" evidence="9">
    <location>
        <begin position="7"/>
        <end position="26"/>
    </location>
</feature>